<evidence type="ECO:0000313" key="3">
    <source>
        <dbReference type="Proteomes" id="UP000295536"/>
    </source>
</evidence>
<dbReference type="Proteomes" id="UP000315577">
    <property type="component" value="Unassembled WGS sequence"/>
</dbReference>
<evidence type="ECO:0000313" key="2">
    <source>
        <dbReference type="EMBL" id="TSE21252.1"/>
    </source>
</evidence>
<dbReference type="EMBL" id="SMAH01000010">
    <property type="protein sequence ID" value="TCS97266.1"/>
    <property type="molecule type" value="Genomic_DNA"/>
</dbReference>
<comment type="caution">
    <text evidence="1">The sequence shown here is derived from an EMBL/GenBank/DDBJ whole genome shotgun (WGS) entry which is preliminary data.</text>
</comment>
<keyword evidence="4" id="KW-1185">Reference proteome</keyword>
<dbReference type="Proteomes" id="UP000295536">
    <property type="component" value="Unassembled WGS sequence"/>
</dbReference>
<sequence length="65" mass="7458">MPTICAFYGLLIRMYWDDHEPPHFHVACGDYSAVYVIETLTMLRGALPRRAHAMVLEWAAAHRAN</sequence>
<reference evidence="1 3" key="1">
    <citation type="submission" date="2019-03" db="EMBL/GenBank/DDBJ databases">
        <title>Genomic Encyclopedia of Type Strains, Phase IV (KMG-IV): sequencing the most valuable type-strain genomes for metagenomic binning, comparative biology and taxonomic classification.</title>
        <authorList>
            <person name="Goeker M."/>
        </authorList>
    </citation>
    <scope>NUCLEOTIDE SEQUENCE [LARGE SCALE GENOMIC DNA]</scope>
    <source>
        <strain evidence="1 3">DSM 12034</strain>
    </source>
</reference>
<reference evidence="2 4" key="2">
    <citation type="submission" date="2019-07" db="EMBL/GenBank/DDBJ databases">
        <title>Tepidimonas ignava SPS-1037 draft genome.</title>
        <authorList>
            <person name="Da Costa M.S."/>
            <person name="Froufe H.J.C."/>
            <person name="Egas C."/>
            <person name="Albuquerque L."/>
        </authorList>
    </citation>
    <scope>NUCLEOTIDE SEQUENCE [LARGE SCALE GENOMIC DNA]</scope>
    <source>
        <strain evidence="2 4">SPS-1037</strain>
    </source>
</reference>
<gene>
    <name evidence="1" type="ORF">EDC36_11049</name>
    <name evidence="2" type="ORF">Tigna_01638</name>
</gene>
<dbReference type="EMBL" id="VJNC01000010">
    <property type="protein sequence ID" value="TSE21252.1"/>
    <property type="molecule type" value="Genomic_DNA"/>
</dbReference>
<accession>A0A4R3LI87</accession>
<proteinExistence type="predicted"/>
<dbReference type="InterPro" id="IPR025427">
    <property type="entry name" value="DUF4160"/>
</dbReference>
<name>A0A4R3LI87_9BURK</name>
<dbReference type="Pfam" id="PF13711">
    <property type="entry name" value="DUF4160"/>
    <property type="match status" value="1"/>
</dbReference>
<protein>
    <submittedName>
        <fullName evidence="1">Uncharacterized protein DUF4160</fullName>
    </submittedName>
</protein>
<organism evidence="1 3">
    <name type="scientific">Tepidimonas ignava</name>
    <dbReference type="NCBI Taxonomy" id="114249"/>
    <lineage>
        <taxon>Bacteria</taxon>
        <taxon>Pseudomonadati</taxon>
        <taxon>Pseudomonadota</taxon>
        <taxon>Betaproteobacteria</taxon>
        <taxon>Burkholderiales</taxon>
        <taxon>Tepidimonas</taxon>
    </lineage>
</organism>
<dbReference type="AlphaFoldDB" id="A0A4R3LI87"/>
<evidence type="ECO:0000313" key="4">
    <source>
        <dbReference type="Proteomes" id="UP000315577"/>
    </source>
</evidence>
<evidence type="ECO:0000313" key="1">
    <source>
        <dbReference type="EMBL" id="TCS97266.1"/>
    </source>
</evidence>